<gene>
    <name evidence="1" type="ORF">Esi_0035_0078</name>
</gene>
<dbReference type="InParanoid" id="D7FYU6"/>
<reference evidence="1 2" key="1">
    <citation type="journal article" date="2010" name="Nature">
        <title>The Ectocarpus genome and the independent evolution of multicellularity in brown algae.</title>
        <authorList>
            <person name="Cock J.M."/>
            <person name="Sterck L."/>
            <person name="Rouze P."/>
            <person name="Scornet D."/>
            <person name="Allen A.E."/>
            <person name="Amoutzias G."/>
            <person name="Anthouard V."/>
            <person name="Artiguenave F."/>
            <person name="Aury J.M."/>
            <person name="Badger J.H."/>
            <person name="Beszteri B."/>
            <person name="Billiau K."/>
            <person name="Bonnet E."/>
            <person name="Bothwell J.H."/>
            <person name="Bowler C."/>
            <person name="Boyen C."/>
            <person name="Brownlee C."/>
            <person name="Carrano C.J."/>
            <person name="Charrier B."/>
            <person name="Cho G.Y."/>
            <person name="Coelho S.M."/>
            <person name="Collen J."/>
            <person name="Corre E."/>
            <person name="Da Silva C."/>
            <person name="Delage L."/>
            <person name="Delaroque N."/>
            <person name="Dittami S.M."/>
            <person name="Doulbeau S."/>
            <person name="Elias M."/>
            <person name="Farnham G."/>
            <person name="Gachon C.M."/>
            <person name="Gschloessl B."/>
            <person name="Heesch S."/>
            <person name="Jabbari K."/>
            <person name="Jubin C."/>
            <person name="Kawai H."/>
            <person name="Kimura K."/>
            <person name="Kloareg B."/>
            <person name="Kupper F.C."/>
            <person name="Lang D."/>
            <person name="Le Bail A."/>
            <person name="Leblanc C."/>
            <person name="Lerouge P."/>
            <person name="Lohr M."/>
            <person name="Lopez P.J."/>
            <person name="Martens C."/>
            <person name="Maumus F."/>
            <person name="Michel G."/>
            <person name="Miranda-Saavedra D."/>
            <person name="Morales J."/>
            <person name="Moreau H."/>
            <person name="Motomura T."/>
            <person name="Nagasato C."/>
            <person name="Napoli C.A."/>
            <person name="Nelson D.R."/>
            <person name="Nyvall-Collen P."/>
            <person name="Peters A.F."/>
            <person name="Pommier C."/>
            <person name="Potin P."/>
            <person name="Poulain J."/>
            <person name="Quesneville H."/>
            <person name="Read B."/>
            <person name="Rensing S.A."/>
            <person name="Ritter A."/>
            <person name="Rousvoal S."/>
            <person name="Samanta M."/>
            <person name="Samson G."/>
            <person name="Schroeder D.C."/>
            <person name="Segurens B."/>
            <person name="Strittmatter M."/>
            <person name="Tonon T."/>
            <person name="Tregear J.W."/>
            <person name="Valentin K."/>
            <person name="von Dassow P."/>
            <person name="Yamagishi T."/>
            <person name="Van de Peer Y."/>
            <person name="Wincker P."/>
        </authorList>
    </citation>
    <scope>NUCLEOTIDE SEQUENCE [LARGE SCALE GENOMIC DNA]</scope>
    <source>
        <strain evidence="2">Ec32 / CCAP1310/4</strain>
    </source>
</reference>
<organism evidence="1 2">
    <name type="scientific">Ectocarpus siliculosus</name>
    <name type="common">Brown alga</name>
    <name type="synonym">Conferva siliculosa</name>
    <dbReference type="NCBI Taxonomy" id="2880"/>
    <lineage>
        <taxon>Eukaryota</taxon>
        <taxon>Sar</taxon>
        <taxon>Stramenopiles</taxon>
        <taxon>Ochrophyta</taxon>
        <taxon>PX clade</taxon>
        <taxon>Phaeophyceae</taxon>
        <taxon>Ectocarpales</taxon>
        <taxon>Ectocarpaceae</taxon>
        <taxon>Ectocarpus</taxon>
    </lineage>
</organism>
<dbReference type="EMBL" id="FN649758">
    <property type="protein sequence ID" value="CBJ26588.1"/>
    <property type="molecule type" value="Genomic_DNA"/>
</dbReference>
<dbReference type="OrthoDB" id="5982at2759"/>
<protein>
    <submittedName>
        <fullName evidence="1">Uncharacterized protein</fullName>
    </submittedName>
</protein>
<dbReference type="Proteomes" id="UP000002630">
    <property type="component" value="Linkage Group LG33"/>
</dbReference>
<accession>D7FYU6</accession>
<keyword evidence="2" id="KW-1185">Reference proteome</keyword>
<evidence type="ECO:0000313" key="2">
    <source>
        <dbReference type="Proteomes" id="UP000002630"/>
    </source>
</evidence>
<evidence type="ECO:0000313" key="1">
    <source>
        <dbReference type="EMBL" id="CBJ26588.1"/>
    </source>
</evidence>
<dbReference type="AlphaFoldDB" id="D7FYU6"/>
<sequence>MLDKPNTPAAAAAPIKKKRSITVQFVQETPAGYISVVDVKNFKATTNHRIVMSKEQLAQYSELAGKKVEVGDLMGYVMKYMLDKGIKLDNTEGMIEASVFPVNYFTLKQLSYFHDDVEEKIVALCKEAPDLSEL</sequence>
<name>D7FYU6_ECTSI</name>
<proteinExistence type="predicted"/>
<dbReference type="EMBL" id="FN648542">
    <property type="protein sequence ID" value="CBJ26588.1"/>
    <property type="molecule type" value="Genomic_DNA"/>
</dbReference>